<dbReference type="PANTHER" id="PTHR33150">
    <property type="entry name" value="EXTRACELLULAR MATRIX-BINDING PROTEIN EBH"/>
    <property type="match status" value="1"/>
</dbReference>
<feature type="coiled-coil region" evidence="9">
    <location>
        <begin position="5896"/>
        <end position="5930"/>
    </location>
</feature>
<evidence type="ECO:0000256" key="2">
    <source>
        <dbReference type="ARBA" id="ARBA00015929"/>
    </source>
</evidence>
<keyword evidence="3" id="KW-1003">Cell membrane</keyword>
<feature type="domain" description="Extracellular matrix-binding protein ebh GA module" evidence="11">
    <location>
        <begin position="3963"/>
        <end position="4022"/>
    </location>
</feature>
<feature type="domain" description="Extracellular matrix-binding protein ebh GA module" evidence="11">
    <location>
        <begin position="5852"/>
        <end position="5911"/>
    </location>
</feature>
<feature type="domain" description="Extracellular matrix-binding protein ebh GA module" evidence="11">
    <location>
        <begin position="2955"/>
        <end position="3014"/>
    </location>
</feature>
<name>A0ABY1GZQ6_9STAP</name>
<feature type="coiled-coil region" evidence="9">
    <location>
        <begin position="4344"/>
        <end position="4412"/>
    </location>
</feature>
<keyword evidence="4" id="KW-0812">Transmembrane</keyword>
<feature type="domain" description="Extracellular matrix-binding protein ebh GA module" evidence="11">
    <location>
        <begin position="4845"/>
        <end position="4904"/>
    </location>
</feature>
<dbReference type="InterPro" id="IPR026361">
    <property type="entry name" value="Ebh_dom"/>
</dbReference>
<feature type="domain" description="Extracellular matrix-binding protein ebh GA module" evidence="11">
    <location>
        <begin position="5978"/>
        <end position="6037"/>
    </location>
</feature>
<gene>
    <name evidence="12" type="ORF">SAMN03097721_00615</name>
</gene>
<feature type="compositionally biased region" description="Basic and acidic residues" evidence="10">
    <location>
        <begin position="7558"/>
        <end position="7568"/>
    </location>
</feature>
<evidence type="ECO:0000256" key="10">
    <source>
        <dbReference type="SAM" id="MobiDB-lite"/>
    </source>
</evidence>
<feature type="coiled-coil region" evidence="9">
    <location>
        <begin position="6849"/>
        <end position="6917"/>
    </location>
</feature>
<feature type="coiled-coil region" evidence="9">
    <location>
        <begin position="6983"/>
        <end position="7037"/>
    </location>
</feature>
<dbReference type="SUPFAM" id="SSF46997">
    <property type="entry name" value="Bacterial immunoglobulin/albumin-binding domains"/>
    <property type="match status" value="75"/>
</dbReference>
<evidence type="ECO:0000256" key="3">
    <source>
        <dbReference type="ARBA" id="ARBA00022475"/>
    </source>
</evidence>
<feature type="domain" description="Extracellular matrix-binding protein ebh GA module" evidence="11">
    <location>
        <begin position="6104"/>
        <end position="6163"/>
    </location>
</feature>
<keyword evidence="9" id="KW-0175">Coiled coil</keyword>
<feature type="domain" description="Extracellular matrix-binding protein ebh GA module" evidence="11">
    <location>
        <begin position="2703"/>
        <end position="2762"/>
    </location>
</feature>
<feature type="coiled-coil region" evidence="9">
    <location>
        <begin position="1655"/>
        <end position="1731"/>
    </location>
</feature>
<feature type="coiled-coil region" evidence="9">
    <location>
        <begin position="3721"/>
        <end position="3782"/>
    </location>
</feature>
<reference evidence="12 13" key="1">
    <citation type="submission" date="2016-11" db="EMBL/GenBank/DDBJ databases">
        <authorList>
            <person name="Varghese N."/>
            <person name="Submissions S."/>
        </authorList>
    </citation>
    <scope>NUCLEOTIDE SEQUENCE [LARGE SCALE GENOMIC DNA]</scope>
    <source>
        <strain evidence="12 13">NFIX07</strain>
    </source>
</reference>
<feature type="domain" description="Extracellular matrix-binding protein ebh GA module" evidence="11">
    <location>
        <begin position="5097"/>
        <end position="5156"/>
    </location>
</feature>
<feature type="domain" description="Extracellular matrix-binding protein ebh GA module" evidence="11">
    <location>
        <begin position="3585"/>
        <end position="3644"/>
    </location>
</feature>
<feature type="domain" description="Extracellular matrix-binding protein ebh GA module" evidence="11">
    <location>
        <begin position="5726"/>
        <end position="5785"/>
    </location>
</feature>
<evidence type="ECO:0000256" key="9">
    <source>
        <dbReference type="SAM" id="Coils"/>
    </source>
</evidence>
<feature type="domain" description="Extracellular matrix-binding protein ebh GA module" evidence="11">
    <location>
        <begin position="2829"/>
        <end position="2888"/>
    </location>
</feature>
<feature type="domain" description="Extracellular matrix-binding protein ebh GA module" evidence="11">
    <location>
        <begin position="4719"/>
        <end position="4778"/>
    </location>
</feature>
<feature type="domain" description="Extracellular matrix-binding protein ebh GA module" evidence="11">
    <location>
        <begin position="3207"/>
        <end position="3266"/>
    </location>
</feature>
<feature type="domain" description="Extracellular matrix-binding protein ebh GA module" evidence="11">
    <location>
        <begin position="4593"/>
        <end position="4652"/>
    </location>
</feature>
<feature type="domain" description="Extracellular matrix-binding protein ebh GA module" evidence="11">
    <location>
        <begin position="3711"/>
        <end position="3770"/>
    </location>
</feature>
<dbReference type="Pfam" id="PF07564">
    <property type="entry name" value="DUF1542"/>
    <property type="match status" value="8"/>
</dbReference>
<dbReference type="Gene3D" id="3.10.20.890">
    <property type="match status" value="1"/>
</dbReference>
<keyword evidence="7" id="KW-0472">Membrane</keyword>
<feature type="domain" description="Extracellular matrix-binding protein ebh GA module" evidence="11">
    <location>
        <begin position="3333"/>
        <end position="3392"/>
    </location>
</feature>
<protein>
    <recommendedName>
        <fullName evidence="2">Extracellular matrix-binding protein ebh</fullName>
    </recommendedName>
    <alternativeName>
        <fullName evidence="8">ECM-binding protein homolog</fullName>
    </alternativeName>
</protein>
<evidence type="ECO:0000313" key="13">
    <source>
        <dbReference type="Proteomes" id="UP000182665"/>
    </source>
</evidence>
<feature type="domain" description="Extracellular matrix-binding protein ebh GA module" evidence="11">
    <location>
        <begin position="2326"/>
        <end position="2385"/>
    </location>
</feature>
<feature type="domain" description="Extracellular matrix-binding protein ebh GA module" evidence="11">
    <location>
        <begin position="4089"/>
        <end position="4148"/>
    </location>
</feature>
<feature type="domain" description="Extracellular matrix-binding protein ebh GA module" evidence="11">
    <location>
        <begin position="2072"/>
        <end position="2132"/>
    </location>
</feature>
<accession>A0ABY1GZQ6</accession>
<dbReference type="InterPro" id="IPR009063">
    <property type="entry name" value="Ig/albumin-bd_sf"/>
</dbReference>
<feature type="coiled-coil region" evidence="9">
    <location>
        <begin position="2339"/>
        <end position="2400"/>
    </location>
</feature>
<dbReference type="SMART" id="SM00844">
    <property type="entry name" value="GA"/>
    <property type="match status" value="39"/>
</dbReference>
<sequence length="7718" mass="839335">MGLDNAEKIKVSDPMSISFEELLQISQSLLNKNANLKDKLAKTNNLAIGSNGSAQFTYKDGSTDHLSPSQVITYEPIRNAAYASGDNLKQATIVIAKGQAFNFGELQQYFTLEDGAALPNNLFYNISAINPLPTPSEISHLDVGTYDYQVQAANAYHQNLAPLTLSLKVIDVNEPTDDQRVYRISKYQLTDDEVTRVKQSFINANSHILPLTKNDITVNNPLSDQGVSTVTVTVTKGKLVKSFTSNGNHMSFLRWVDFPNDYQVSWTSPRIENIPTDGGLEWTPDHKSLIYRYNATLGQDFNTNEVLNLLVANTNIPGLRTNIAGTEKETAEAGGRPTYSTTGYSLTSPQGDGQRFYTLDDQPIQVLDIVTTNTGIGGQTITYSNLSNNSHNSTLMNVNKPAINGADAFTIDKVIKNNTISNVHNAIYRAQLYLAPTGPKPYIENLNSTLATTTDTINVYFVPSDKVNPTISVENPTNQQIYSGETYTNHITANDNYELRNVTVRPTSQITGNVSNNNQVASFVVPNVTRTTNKTINLIATDTSGNSTEHSFNIAIKPLKDKYRVSTTSTAQNPVRIANISNNASISQEDQEAITNSVTLTEIVPNRSYATASTNEVQSKTVSNVRRRGNNADVTVTVTYTDGTSSTVTVPVKHILYNVIASPKFTIQGQNFVSGKGSAPSDFFTLDNGDPVPDATITWLPNNTPNKNNSTIGENITVRANILFDGETSPIEKESSYMIVKTVPKQVFVAPKLGTFPDITDVNNPKEFLKPINNSWSNQPENMRFEFIGNNGLGPNTRQIGFQTRLVRVTYANGQTENVRFLSKVRPDPPIIDANSVSYKAGLTNQEVKLSNVLPNSTVQLFKADGTPLTITNPQIGDNRTLVVTVTDALPDGEIKATATLSEGNLSYTSINDRGQVTNERHSETVDSLDSDSVRVTTQLQAIDEGAVLVKGGNNFDFDHAERFIKNASSGTTATWQDNPDNWKNNVGSFTKTVTVTLPNDQGTRTVDIPVKIYPSAVAITPARDKKGTNLTHGTQAINYITFEPNQDTTGITAEWANNSAPTSNTAGVQNLTINVNYPGIPTPVQVHVKVYVYQFDFPQSEYTTTIGTTFASGIDASQYAHNENGDGLPNDGFTYRWNKTATGTNNASWSAMNKPNAAKVVNATYDVLYNGRTFATSQPAKFIVKNVQPTKPTISETAQGEITIAPGNDQRINTSSGNVTTYADRLVIKRNGNVITSFNRNNNRSPWTKEQTAHTVAGLVGTGNGITVAAGTFNPADTIQVIATQGSGELTSAEQPSDEFTVIAPQPNQVLSTTWNNGQLDITPNNPTGNLVNPTNAVDITYTEQLANSTEQNKTLHVVKGTNGKWSIADQPSYITLDSTTGKVTFNANSIKPNSEVTAVAKAGSGNAASSNSRTLTSPSEHTVTTDQIIKEFGVNVTAEEINNAVHVNNKQNAAIKQGTNMPTSLAGGSTTTIPVIITYNDGSTEEVTETIFTKSDKRELITANAHLDDAISTDGKTPSSINQYNQAMTAAEQQINAAKAEANQVIQDQFASPQQVSAALTKVQAAQTKIDQAKALLQDKADNSKLVTAKNNLQAAVDQVPSTDGMTQQSIDNYNTKQQVAQVTITNAQQVIDNGDATEQEIADEKVSVELALTELNEAKANLTADTTALQQAVQQLDRTGSTTDKKPASITAYNQAMQALNSDLTTARNNANAVINKLIRTVQEVQDAMTAVNRVNEQITQAIDQLQPLADNSELKAAKAKLDEEINKSVSTDGMTQESINAYQTAKQTAQAESNNAQQVIDNGDATDQDIAAEKAKVETQYNNLKQAITNLTPDKAPLEAAKNELENDINRSTSTTGMTADSVANFNEKRNAAQQALEAITQVLQGNPDVATIRENVTQANNAKSALDTARDGLTVDEVPLENAKNELQQSITQAESTSTTGMTQATVNAFNEKLNEAKEKLKAISQVLNGNPTVDNINTNTIQTNSVKSELDQARTNLTPDKAPLEAAKQALEQSINQPTDTVGMTTASLYEYNQKLEAARQTLNAVNQELAGQPSVQTINDKVTQATNAQSELDQARAGLTLDRQPTLEALQNATSLNHAQKDNFREQINAAQNHAGLETIQNSINALNTAMTALRDSIDDNDSIKTGINYTDATSSNRTNYDNAVNAAKDIIGEQNSPTMSPDAVNQKANTVNSTKDALDGEQNLQRAKQEAIDTITNANDLNQAQKNALTQQVTQAQNVLAANDIKQNATALDTAMANLKQGVANHAQLVQDDNYVNADTNKKNDYDTAYNQANEIINGNAQNPTLIPNDVTNALQQVSQAETALNGSDNLNNAKQEAQTALGQLTHLNDAQRQQLQSQINDAHQVDTVNAAKELASNLDTAMNNLQNAIANNEAVKRGEDYLDADNEKQNNYNQAVSNAKQIISETTQPTMTVDAINQAINQVTSTKDALNGEEKLEQAKQQANNEVNTLSHLNNAQKADITSKINDATNIANVNSVKQSANDLNTAMSNLQDAINSENDTLNSQNYQDASSDKQTNYTTAVNEAKAILSQNGPNKTQDQVNAAIAKVNTAKNELNGNRNLEQAQQTAKQALSQLKHLTDAQKDHLTTQINNSTTVADVQSIQGNANTLDHAMDTLRQSIADQNTVRNSEDYNDASPDNQNSYNNAVTSAEDIINASTNPEMSADTINAKAQQVLHAKGDLNGDENLSAAKQNAQQYLDTLSHITNQQKDNLNTQITNAQNISQVEQAKQVAQSLDTTMNNLQDAVNNENQVKATENYTDADTNKQTAYDEAIAAAKAILNKDAGPNTPQNDVETALQRITNAQNELNGDHKINDAKTAAIQHLGTLNHLTTAQHNALENDINQATNLAGVEQVKQNADALNTSMGQLQTLVDDKNNVQNSQNYLDADSQNQSNYDMYLVTAESTVNKATGPNTSKSDVDTLVNQITQAQQALNGQQNLDQAKQSAINTIDQSTNLNTGQKDALKAQVTSGNRVADVNGVKQLATTLNTSMGNLRQSIANKAETLTNGNYINADNDKRNAYDTQVANAESIINGTNNVVLVPTDIDNATTSVTSAYNALNGDNNLRVAKENANNTIDGLAQLNNVQKANLKEQVQNAQTLHDVQTVKTNAQTLNDAMRTLRDSVANEQTVKSSQNYTDANQDLQQAYDAQVNNANNIINETGTPTMDPNTITQAATQVTTAEGALNGAQNLVNAQNNAKANLNTLSHLTNAQKESITNQINSATHVNDVTTIQNDATQLNNAMGELAQAIQDQESTKQQVNYTNADQANQEAYNNAVAEAERILDKEHGANTSHADVQIAIQNVQSAKQALNGDRNVEIAKTNAKNALEQLTSLNNAQKAALTTQIDNAPTVANVEQVSNTATHLNQAMAELQQGINDNNDVLQSVDYTDADPTNQQAYTNAVTQANAILSKDQGTNADITQVQAALNQVTTAKNALNGEEKVAQAKEAAKQALATYNHLNTAQTNAATEQITNATTLAQVAQAQNTANELNTAMGELQNSINDQATVKNSVNFTDADQANQDAYTNAVTEAQSILDNAHGGNLNKEQVEAVTNKVSTAKDNLNGDAKVREAKADALNNLGTLNQLNDAQKAHLTNEINSASTVDGVNQVKTTAQNLNSAMQQLQQAIANKDETLNSQNYLDANTDKKNAYTGAVANAESTLDKTSGTNADQNAVEQAIQNVTQTASELNGIQNLQIAKNDATQAIENLAHLNTPQKNALKEQVNQAQNVAAVTDLQNNANALDTAMDQLQQAVADHNTIVTDGNYTNASAEKQGKYTDAYQHAQNLINGSPDVVTNPADINTATQNVISAENELNGNTNLTNAKQEATEALSHLTDLTDAQRQSITNQINSATQLDEVANIKSNANALNNAMTDLRQEISHQQAVKTSQPFVDADNDRQTAYNDAINHAESIVSETTQPELNPSNVSQAMQQIKTAETGLNGAANLTRAKENALQDLNQLTHLNQAQRTDFTNQINDAQNIATVNQVTSIASSLNQAMGQLIDAVNDQTDVKQSVNYTDAEPSKQQDYNNAITSAESITNPTTGSNANQAQVETALSAINTAKQALNGTQKVNEAKNNASQELNGLDNLNNAQRENVAQKINQAQTVAEVEKIKQDAQDLNTAMTKLKESLADKDNTLDSQNYLDADNNKKTDYTNAVTNAENILNPTQGTNLTKEQVEAATNQVNSAKNDLNGNQNLNNAKQQATTNIDRLTNVTDAQKEALKQLVGNSSNVAEVQANLQKAQDVDQAMNHLKQSIADNTVTKNDQNYLDASPNKQEAYNNAVNSAKDIIDNTSNPSLDPTVINQAATNVTNAKNELNGNDNLNQAKQEANQTVGGLDNLNNAQQHALNEQINHATSVDEVNQIKNNAQNLNNAMAGLKQAIADKDLTTSKVNFTDADPEKQAAYNQAITNAENILDKASGSNVSQTEVEQAIQQVNNAKQALNGDANVQQAKDEATELINNASDLNQAQKDVLKGQVNNATTVAETNGIKQTAQDLNNAMTQLKQSIADKDQTKADGNFTNADTDKQTAYNNAVTQAQQLIDGAPNVVVTPSEITDALNHVNQTKDELNGNTNLANAKQTVTNAIDQLPNLNQAQRDEYNKQITQATAVPDVNAIQTAAEKLNEAMTNLKQGIANKDDILAGEDYHDADQDKQAAFNDAISAAQDLLNQTASPTMDPTQVTNVLTKVQETTQALNGNEKLETEKQNAKATITTLDHLNSAQQHALTDQIDQAPDIEHVNQIKQVAENLNNAMTALSNGLQDKTEILGNINYTDADQDKKDAYNAAIAHAENILDKANGGNVPQTEVEQALQQLTDAKQALNGNNNVQNAKNEAIQAIENASELNQAQKEALKQQVDLATTVDKVNGIKQTTQDLNQAMADLKQGIANHDQVITNGNYLNADQDKQSAYSDAVNHAQQIINGTPNAIVNPQEVTQALQQVTQTKGELNGDQNLQTAQQNATTMIDQLSNLNTPQKEALKQQVTQAGLVPDVDRVKQTANDLNTAMGNLKQQLQANSQVPQSIDYTQADNSKQVAYDNATNLAQQIVDGTPTAVLNVEDVNQALTNVNQAKDELNGNENLAQAKQEATTQLGTLQDLNQPQHDALAEQINQAQSIDAVNQIKQTAQEVNNAMNQLKQSIANKDQVLGSENYHDADADKQTAYTNAVNQAEAIINQSSNPTLNASDIENTMNQVNNTHNELNGDAKLATEKQNGNTEINAMSHLNDAQKQALTTQIEQAPDIATVNQVKQTAQNLDQAMNQLAQSINDNAQTLTDGNYLNADQQNQEAYNQAVANAENVLNQHAGTNELQDAVERLTNTVNNAKQALNGNTNLAQSQQEATQFVNQLQHLNDAQKQNYNTQINQAPLVTDVSTIKQNAQALDQAMEQLRNSIADNQDTLASEDYHDATTERQNDYNNAVNAANNIINEATSPIMDPNDINSATSQVNTTKVALDGDENLANTKQQATETLRQLNHLNQAQVQALEAQITQSSDIATVNQHLQTAQDLNSALGNLIQAIANHNDIEQQGNVTNADNDKQTAYTDAIANAESIINPQTGQNASQTEVEQAITRVQDALQALNGDQNLQDAKVNAEQAINALVDLNDPQKQALIQQVNSAPLVTDVHQIEQNANTLNQAMHGLRESIKDNATVKTNSIYINEDPTEQQNYDQAVQHAQDIINEQTATLDENTINQATEAVNNAKQSLHGDVKLQNDKDHAKQIVSQLSHLNDAQKHMEDALIDSETTRTAVNNDFNEAQALDQLMDTLRQSIADKNDIHANSQYINAEPNKQQDYDTALQNAENIIAGTNNPIINKGDVSQATQAVDNTKQALDGVQRLEEDKQNAGTSLNQFDHLTPAQQQAIENAINNASTRDEVAQKLEEAQALNNAMQALKDSIQDHAQVEASSKFINEDPTQKGAYTDAVNHALDIINNDSNPILDKSAIEHATQALNNAKDDLHGDQKLADDKQHANETLNQLNNLNTAQRDTLQNQINGASTRDEVAQIINHAQALDLAMENLKVSIKDQAQTEASSKFINEDPAQKDAYTQAVQHAQDLIDQTSNPTLDITQVDQLTQAVNNAKDNLHGDQKLEQAKQRALESLNNSTDLNQPQRQTLETQINQATTRDDINQILVNAADLNTAMGNLKESINDQAQVEASSKFINEDPAQKDAYTEAVTNAKDLINQTSNPTMDTNQIEQKIQEVINAKDNLHGDQKLEQDQQQATTTVDSLDHLNHAQQQAAKDAIAGATTRTEVAQLVQTATQLDQAMKSLKDQLNQINTDKAEPNYTEASIDKQDALNQAISNAENIVNPAQGTNANQTEVEQALTQLQQTANDLNGDQRVADAKAQAKTDIDQLTHLNNEQQTAIKQNIDNATQLQPIAQIVEQATQLNTAMQQLQDAVNDHTNVENSVDYSQADNDKQQAYQQAITHAQQLLTENASQQQVEQAYQDIQQTKQALNGDERVAEAKTQANQAIDQLNAINDSQHQSLVERVNQSNDLNEIQQIVDEATSLNTVMNQLQQTINDNEASTKNSGNYINAEAQLKRDFDQAITNAQDAVDKANGLNLPKEQIQQLIDAISTTKDALNGDQRLSDAKTKALETLDQLTNINNAQKQLATLQINNADTLNKVTRAINKATAVDQAMNALKQYVQNNELPIKSSSNFINADDDLKAQFNKAISNAQNVLNKDSGNALTNTEVGALKQAIIDAENALNGDLKVSNAKSKADKFIDSLDQLNQPQKVAAHEAIKKANDLDTINDIINDQIELNDAMAELRDLVENTIPNSENSIDFQNADQSAKDNLNEVKSNAQQMLDGNNNNDTDVNDVRGMIESIKEAINQLNGEERLQEAKNDAIQEVNKALADKLKEINASNATEQDKTDAINKAKELANQIINDINNSTSNDQVNKVQQSGNKAIDEIHANEIPKAKIDAKNDIEQKINDLITKITNNPDLTDTEKQQLINQLNQLKQQSNNDIDNATTKEDIDRIKQKLEDAVNNISNYVKAKVDAKNEIKDAAAAKIKEIDNNPDLTPEQKAAAKDEVNRLKEQALKDIDNAKDLNGIEEAKSKAQDTINQFDPNQFTIDQAKDKAKQAIEDAANNKLKEIDNNPDLTPEQKAAAKNEVNRLKEQALKDIDNAKDLNGIEEAKSKAQDTINQFDPNQFTIDQAKDKAKQDIEEAANNKLKEIDNNPDLTLEQKAAAKDEVNRLKEQALKDIDNAKDLNGIEEAKSKAQDTINQFDPNQFTIDQAKDKAKQAIEDAANNKLKEIHNNPDLTPEQKAAAKNEVNRLKDQALKDINNAKDLTGIDKAKSQAQDTINQFDPNQFTIDQAKDKAKQAIEDAANNKLKEIDNNPDLTPEQKADAKDEVNRLKDQALKDIDNSKSLEDITKQQHKFISQIISVNPIKDLVKRKDDAIKNINKISTQKANDIRNSRFGTASQKQDALNRINSIVNDTIRRIKNAHTPQEVDDALRDGINRILAVQINTNIGRNRNQFNNTLNRPFDLTRVVRANQTNATTIFGNGTKEKLNGSIPSDKSKQNKDKNNNHQNTHSVTDSIANVLKKTLGFVGISGLLASFWFVMAKRRRKEEEDEMLNHKDTIKDDKKHLLSDNDHEPLLLSKQKKDETETNKQSSNSSKEKKLKGNDKDAPILIAKKKQNRKDNENKAKGKSTSNYKKVTNSKKKKKNNKKSSKRKK</sequence>
<feature type="coiled-coil region" evidence="9">
    <location>
        <begin position="7193"/>
        <end position="7246"/>
    </location>
</feature>
<evidence type="ECO:0000256" key="8">
    <source>
        <dbReference type="ARBA" id="ARBA00032161"/>
    </source>
</evidence>
<feature type="coiled-coil region" evidence="9">
    <location>
        <begin position="4835"/>
        <end position="4886"/>
    </location>
</feature>
<dbReference type="EMBL" id="FPKT01000001">
    <property type="protein sequence ID" value="SFZ73408.1"/>
    <property type="molecule type" value="Genomic_DNA"/>
</dbReference>
<feature type="coiled-coil region" evidence="9">
    <location>
        <begin position="5335"/>
        <end position="5427"/>
    </location>
</feature>
<feature type="coiled-coil region" evidence="9">
    <location>
        <begin position="19"/>
        <end position="46"/>
    </location>
</feature>
<feature type="coiled-coil region" evidence="9">
    <location>
        <begin position="3636"/>
        <end position="3666"/>
    </location>
</feature>
<feature type="domain" description="Extracellular matrix-binding protein ebh GA module" evidence="11">
    <location>
        <begin position="6732"/>
        <end position="6791"/>
    </location>
</feature>
<feature type="domain" description="Extracellular matrix-binding protein ebh GA module" evidence="11">
    <location>
        <begin position="4467"/>
        <end position="4526"/>
    </location>
</feature>
<dbReference type="Pfam" id="PF07554">
    <property type="entry name" value="FIVAR"/>
    <property type="match status" value="40"/>
</dbReference>
<comment type="subcellular location">
    <subcellularLocation>
        <location evidence="1">Cell membrane</location>
        <topology evidence="1">Single-pass membrane protein</topology>
    </subcellularLocation>
</comment>
<feature type="domain" description="Extracellular matrix-binding protein ebh GA module" evidence="11">
    <location>
        <begin position="4341"/>
        <end position="4400"/>
    </location>
</feature>
<feature type="coiled-coil region" evidence="9">
    <location>
        <begin position="7270"/>
        <end position="7327"/>
    </location>
</feature>
<feature type="domain" description="Extracellular matrix-binding protein ebh GA module" evidence="11">
    <location>
        <begin position="2452"/>
        <end position="2511"/>
    </location>
</feature>
<feature type="coiled-coil region" evidence="9">
    <location>
        <begin position="5087"/>
        <end position="5175"/>
    </location>
</feature>
<feature type="domain" description="Extracellular matrix-binding protein ebh GA module" evidence="11">
    <location>
        <begin position="4215"/>
        <end position="4274"/>
    </location>
</feature>
<dbReference type="InterPro" id="IPR002988">
    <property type="entry name" value="GA_module"/>
</dbReference>
<feature type="compositionally biased region" description="Basic and acidic residues" evidence="10">
    <location>
        <begin position="7627"/>
        <end position="7651"/>
    </location>
</feature>
<feature type="coiled-coil region" evidence="9">
    <location>
        <begin position="1523"/>
        <end position="1585"/>
    </location>
</feature>
<feature type="domain" description="Extracellular matrix-binding protein ebh GA module" evidence="11">
    <location>
        <begin position="3459"/>
        <end position="3518"/>
    </location>
</feature>
<comment type="caution">
    <text evidence="12">The sequence shown here is derived from an EMBL/GenBank/DDBJ whole genome shotgun (WGS) entry which is preliminary data.</text>
</comment>
<keyword evidence="13" id="KW-1185">Reference proteome</keyword>
<evidence type="ECO:0000256" key="7">
    <source>
        <dbReference type="ARBA" id="ARBA00023136"/>
    </source>
</evidence>
<dbReference type="InterPro" id="IPR020840">
    <property type="entry name" value="Extracell_matrix-bd_GA"/>
</dbReference>
<dbReference type="Proteomes" id="UP000182665">
    <property type="component" value="Unassembled WGS sequence"/>
</dbReference>
<organism evidence="12 13">
    <name type="scientific">Staphylococcus pasteuri</name>
    <dbReference type="NCBI Taxonomy" id="45972"/>
    <lineage>
        <taxon>Bacteria</taxon>
        <taxon>Bacillati</taxon>
        <taxon>Bacillota</taxon>
        <taxon>Bacilli</taxon>
        <taxon>Bacillales</taxon>
        <taxon>Staphylococcaceae</taxon>
        <taxon>Staphylococcus</taxon>
    </lineage>
</organism>
<evidence type="ECO:0000256" key="6">
    <source>
        <dbReference type="ARBA" id="ARBA00022989"/>
    </source>
</evidence>
<dbReference type="InterPro" id="IPR051197">
    <property type="entry name" value="ECM-binding_protein"/>
</dbReference>
<feature type="domain" description="Extracellular matrix-binding protein ebh GA module" evidence="11">
    <location>
        <begin position="2199"/>
        <end position="2258"/>
    </location>
</feature>
<feature type="compositionally biased region" description="Basic and acidic residues" evidence="10">
    <location>
        <begin position="7659"/>
        <end position="7671"/>
    </location>
</feature>
<feature type="domain" description="Extracellular matrix-binding protein ebh GA module" evidence="11">
    <location>
        <begin position="6478"/>
        <end position="6537"/>
    </location>
</feature>
<feature type="domain" description="Extracellular matrix-binding protein ebh GA module" evidence="11">
    <location>
        <begin position="5223"/>
        <end position="5282"/>
    </location>
</feature>
<feature type="region of interest" description="Disordered" evidence="10">
    <location>
        <begin position="7543"/>
        <end position="7574"/>
    </location>
</feature>
<feature type="coiled-coil region" evidence="9">
    <location>
        <begin position="2455"/>
        <end position="2530"/>
    </location>
</feature>
<evidence type="ECO:0000256" key="1">
    <source>
        <dbReference type="ARBA" id="ARBA00004162"/>
    </source>
</evidence>
<evidence type="ECO:0000313" key="12">
    <source>
        <dbReference type="EMBL" id="SFZ73408.1"/>
    </source>
</evidence>
<dbReference type="PANTHER" id="PTHR33150:SF1">
    <property type="entry name" value="EXTRACELLULAR MATRIX-BINDING PROTEIN EBH"/>
    <property type="match status" value="1"/>
</dbReference>
<evidence type="ECO:0000256" key="4">
    <source>
        <dbReference type="ARBA" id="ARBA00022692"/>
    </source>
</evidence>
<dbReference type="Pfam" id="PF01468">
    <property type="entry name" value="GA"/>
    <property type="match status" value="12"/>
</dbReference>
<feature type="domain" description="Extracellular matrix-binding protein ebh GA module" evidence="11">
    <location>
        <begin position="6356"/>
        <end position="6415"/>
    </location>
</feature>
<feature type="domain" description="Extracellular matrix-binding protein ebh GA module" evidence="11">
    <location>
        <begin position="3081"/>
        <end position="3140"/>
    </location>
</feature>
<feature type="compositionally biased region" description="Basic residues" evidence="10">
    <location>
        <begin position="7701"/>
        <end position="7718"/>
    </location>
</feature>
<feature type="coiled-coil region" evidence="9">
    <location>
        <begin position="4102"/>
        <end position="4160"/>
    </location>
</feature>
<feature type="region of interest" description="Disordered" evidence="10">
    <location>
        <begin position="7627"/>
        <end position="7718"/>
    </location>
</feature>
<feature type="domain" description="Extracellular matrix-binding protein ebh GA module" evidence="11">
    <location>
        <begin position="4971"/>
        <end position="5030"/>
    </location>
</feature>
<dbReference type="Gene3D" id="1.20.5.420">
    <property type="entry name" value="Immunoglobulin FC, subunit C"/>
    <property type="match status" value="66"/>
</dbReference>
<feature type="domain" description="Extracellular matrix-binding protein ebh GA module" evidence="11">
    <location>
        <begin position="6230"/>
        <end position="6289"/>
    </location>
</feature>
<feature type="coiled-coil region" evidence="9">
    <location>
        <begin position="6407"/>
        <end position="6434"/>
    </location>
</feature>
<proteinExistence type="predicted"/>
<evidence type="ECO:0000256" key="5">
    <source>
        <dbReference type="ARBA" id="ARBA00022737"/>
    </source>
</evidence>
<dbReference type="NCBIfam" id="TIGR04264">
    <property type="entry name" value="hyperosmo_Ebh"/>
    <property type="match status" value="1"/>
</dbReference>
<feature type="coiled-coil region" evidence="9">
    <location>
        <begin position="3888"/>
        <end position="3915"/>
    </location>
</feature>
<feature type="domain" description="Extracellular matrix-binding protein ebh GA module" evidence="11">
    <location>
        <begin position="5601"/>
        <end position="5660"/>
    </location>
</feature>
<feature type="domain" description="Extracellular matrix-binding protein ebh GA module" evidence="11">
    <location>
        <begin position="5475"/>
        <end position="5534"/>
    </location>
</feature>
<dbReference type="InterPro" id="IPR011439">
    <property type="entry name" value="DUF1542"/>
</dbReference>
<keyword evidence="6" id="KW-1133">Transmembrane helix</keyword>
<feature type="coiled-coil region" evidence="9">
    <location>
        <begin position="7108"/>
        <end position="7165"/>
    </location>
</feature>
<feature type="coiled-coil region" evidence="9">
    <location>
        <begin position="1925"/>
        <end position="1976"/>
    </location>
</feature>
<feature type="domain" description="Extracellular matrix-binding protein ebh GA module" evidence="11">
    <location>
        <begin position="6605"/>
        <end position="6664"/>
    </location>
</feature>
<feature type="domain" description="Extracellular matrix-binding protein ebh GA module" evidence="11">
    <location>
        <begin position="2577"/>
        <end position="2636"/>
    </location>
</feature>
<keyword evidence="5" id="KW-0677">Repeat</keyword>
<feature type="coiled-coil region" evidence="9">
    <location>
        <begin position="6281"/>
        <end position="6308"/>
    </location>
</feature>
<feature type="coiled-coil region" evidence="9">
    <location>
        <begin position="4201"/>
        <end position="4245"/>
    </location>
</feature>
<feature type="domain" description="Extracellular matrix-binding protein ebh GA module" evidence="11">
    <location>
        <begin position="5349"/>
        <end position="5408"/>
    </location>
</feature>
<dbReference type="Gene3D" id="1.20.120.1850">
    <property type="entry name" value="Ebh helix bundles repeating unit (S and A modules)"/>
    <property type="match status" value="6"/>
</dbReference>
<feature type="coiled-coil region" evidence="9">
    <location>
        <begin position="6468"/>
        <end position="6549"/>
    </location>
</feature>
<evidence type="ECO:0000259" key="11">
    <source>
        <dbReference type="SMART" id="SM00844"/>
    </source>
</evidence>
<feature type="domain" description="Extracellular matrix-binding protein ebh GA module" evidence="11">
    <location>
        <begin position="6859"/>
        <end position="6939"/>
    </location>
</feature>
<feature type="domain" description="Extracellular matrix-binding protein ebh GA module" evidence="11">
    <location>
        <begin position="3837"/>
        <end position="3896"/>
    </location>
</feature>